<evidence type="ECO:0000313" key="3">
    <source>
        <dbReference type="Proteomes" id="UP000041770"/>
    </source>
</evidence>
<sequence length="51" mass="5471">MPRALRSLVGKRRCGLEGPAKLRSTLERSNSSTRSYSACSKLSAHKPAALA</sequence>
<dbReference type="Proteomes" id="UP000041770">
    <property type="component" value="Unassembled WGS sequence"/>
</dbReference>
<accession>A0A655ZFQ9</accession>
<dbReference type="AlphaFoldDB" id="A0A655ZFQ9"/>
<proteinExistence type="predicted"/>
<feature type="region of interest" description="Disordered" evidence="1">
    <location>
        <begin position="20"/>
        <end position="51"/>
    </location>
</feature>
<evidence type="ECO:0000313" key="2">
    <source>
        <dbReference type="EMBL" id="CSC67952.1"/>
    </source>
</evidence>
<name>A0A655ZFQ9_VIBCL</name>
<feature type="compositionally biased region" description="Polar residues" evidence="1">
    <location>
        <begin position="27"/>
        <end position="40"/>
    </location>
</feature>
<evidence type="ECO:0000256" key="1">
    <source>
        <dbReference type="SAM" id="MobiDB-lite"/>
    </source>
</evidence>
<organism evidence="2 3">
    <name type="scientific">Vibrio cholerae</name>
    <dbReference type="NCBI Taxonomy" id="666"/>
    <lineage>
        <taxon>Bacteria</taxon>
        <taxon>Pseudomonadati</taxon>
        <taxon>Pseudomonadota</taxon>
        <taxon>Gammaproteobacteria</taxon>
        <taxon>Vibrionales</taxon>
        <taxon>Vibrionaceae</taxon>
        <taxon>Vibrio</taxon>
    </lineage>
</organism>
<dbReference type="EMBL" id="CWQY01000011">
    <property type="protein sequence ID" value="CSC67952.1"/>
    <property type="molecule type" value="Genomic_DNA"/>
</dbReference>
<protein>
    <submittedName>
        <fullName evidence="2">Uncharacterized protein</fullName>
    </submittedName>
</protein>
<gene>
    <name evidence="2" type="ORF">ERS013200_02001</name>
</gene>
<reference evidence="2 3" key="1">
    <citation type="submission" date="2015-07" db="EMBL/GenBank/DDBJ databases">
        <authorList>
            <consortium name="Pathogen Informatics"/>
        </authorList>
    </citation>
    <scope>NUCLEOTIDE SEQUENCE [LARGE SCALE GENOMIC DNA]</scope>
    <source>
        <strain evidence="2 3">A316</strain>
    </source>
</reference>